<dbReference type="HAMAP" id="MF_00308">
    <property type="entry name" value="PfdA"/>
    <property type="match status" value="1"/>
</dbReference>
<dbReference type="GO" id="GO:1990113">
    <property type="term" value="P:RNA polymerase I assembly"/>
    <property type="evidence" value="ECO:0007669"/>
    <property type="project" value="TreeGrafter"/>
</dbReference>
<dbReference type="EMBL" id="HBGU01038945">
    <property type="protein sequence ID" value="CAD9466413.1"/>
    <property type="molecule type" value="Transcribed_RNA"/>
</dbReference>
<dbReference type="Pfam" id="PF02996">
    <property type="entry name" value="Prefoldin"/>
    <property type="match status" value="1"/>
</dbReference>
<reference evidence="3" key="1">
    <citation type="submission" date="2021-01" db="EMBL/GenBank/DDBJ databases">
        <authorList>
            <person name="Corre E."/>
            <person name="Pelletier E."/>
            <person name="Niang G."/>
            <person name="Scheremetjew M."/>
            <person name="Finn R."/>
            <person name="Kale V."/>
            <person name="Holt S."/>
            <person name="Cochrane G."/>
            <person name="Meng A."/>
            <person name="Brown T."/>
            <person name="Cohen L."/>
        </authorList>
    </citation>
    <scope>NUCLEOTIDE SEQUENCE</scope>
    <source>
        <strain evidence="3">UTEX LB 985</strain>
    </source>
</reference>
<evidence type="ECO:0008006" key="4">
    <source>
        <dbReference type="Google" id="ProtNLM"/>
    </source>
</evidence>
<evidence type="ECO:0000256" key="2">
    <source>
        <dbReference type="SAM" id="Coils"/>
    </source>
</evidence>
<dbReference type="Gene3D" id="1.10.287.370">
    <property type="match status" value="1"/>
</dbReference>
<keyword evidence="2" id="KW-0175">Coiled coil</keyword>
<dbReference type="InterPro" id="IPR004127">
    <property type="entry name" value="Prefoldin_subunit_alpha"/>
</dbReference>
<dbReference type="SUPFAM" id="SSF46579">
    <property type="entry name" value="Prefoldin"/>
    <property type="match status" value="1"/>
</dbReference>
<dbReference type="PANTHER" id="PTHR12674:SF2">
    <property type="entry name" value="PREFOLDIN SUBUNIT 5"/>
    <property type="match status" value="1"/>
</dbReference>
<dbReference type="GO" id="GO:0006457">
    <property type="term" value="P:protein folding"/>
    <property type="evidence" value="ECO:0007669"/>
    <property type="project" value="InterPro"/>
</dbReference>
<proteinExistence type="inferred from homology"/>
<accession>A0A7S2GRB5</accession>
<evidence type="ECO:0000313" key="3">
    <source>
        <dbReference type="EMBL" id="CAD9466413.1"/>
    </source>
</evidence>
<evidence type="ECO:0000256" key="1">
    <source>
        <dbReference type="ARBA" id="ARBA00010048"/>
    </source>
</evidence>
<dbReference type="InterPro" id="IPR009053">
    <property type="entry name" value="Prefoldin"/>
</dbReference>
<dbReference type="PANTHER" id="PTHR12674">
    <property type="entry name" value="PREFOLDIN SUBUNIT 5"/>
    <property type="match status" value="1"/>
</dbReference>
<protein>
    <recommendedName>
        <fullName evidence="4">Prefoldin subunit 5</fullName>
    </recommendedName>
</protein>
<dbReference type="GO" id="GO:0016272">
    <property type="term" value="C:prefoldin complex"/>
    <property type="evidence" value="ECO:0007669"/>
    <property type="project" value="InterPro"/>
</dbReference>
<dbReference type="GO" id="GO:0005737">
    <property type="term" value="C:cytoplasm"/>
    <property type="evidence" value="ECO:0007669"/>
    <property type="project" value="TreeGrafter"/>
</dbReference>
<dbReference type="NCBIfam" id="TIGR00293">
    <property type="entry name" value="prefoldin subunit alpha"/>
    <property type="match status" value="1"/>
</dbReference>
<dbReference type="CDD" id="cd23157">
    <property type="entry name" value="Prefoldin_5"/>
    <property type="match status" value="1"/>
</dbReference>
<dbReference type="InterPro" id="IPR011599">
    <property type="entry name" value="PFD_alpha_archaea"/>
</dbReference>
<dbReference type="GO" id="GO:1990115">
    <property type="term" value="P:RNA polymerase III assembly"/>
    <property type="evidence" value="ECO:0007669"/>
    <property type="project" value="TreeGrafter"/>
</dbReference>
<organism evidence="3">
    <name type="scientific">Haptolina brevifila</name>
    <dbReference type="NCBI Taxonomy" id="156173"/>
    <lineage>
        <taxon>Eukaryota</taxon>
        <taxon>Haptista</taxon>
        <taxon>Haptophyta</taxon>
        <taxon>Prymnesiophyceae</taxon>
        <taxon>Prymnesiales</taxon>
        <taxon>Prymnesiaceae</taxon>
        <taxon>Haptolina</taxon>
    </lineage>
</organism>
<gene>
    <name evidence="3" type="ORF">CBRE1094_LOCUS21284</name>
</gene>
<dbReference type="GO" id="GO:1990114">
    <property type="term" value="P:RNA polymerase II core complex assembly"/>
    <property type="evidence" value="ECO:0007669"/>
    <property type="project" value="TreeGrafter"/>
</dbReference>
<feature type="coiled-coil region" evidence="2">
    <location>
        <begin position="9"/>
        <end position="60"/>
    </location>
</feature>
<name>A0A7S2GRB5_9EUKA</name>
<dbReference type="AlphaFoldDB" id="A0A7S2GRB5"/>
<dbReference type="GO" id="GO:0051082">
    <property type="term" value="F:unfolded protein binding"/>
    <property type="evidence" value="ECO:0007669"/>
    <property type="project" value="InterPro"/>
</dbReference>
<comment type="similarity">
    <text evidence="1">Belongs to the prefoldin subunit alpha family.</text>
</comment>
<sequence length="161" mass="17261">MADGGKEQINLMALSLEQLNQLKQSIEEELQGLQGAIQQLQVSRNKLTNSKEALERLNSTPEGTPMLVPMTSSLYVPGETTTLDTVIVDVGTGYFIEKSVDEAKAFLDRKMALIESQAQNVQAAAQFKRSNLQQTVQVMNAKVMEMRAGGSSASGGGGAAL</sequence>